<dbReference type="InterPro" id="IPR050990">
    <property type="entry name" value="UPF0237/GcvR_regulator"/>
</dbReference>
<organism evidence="3 4">
    <name type="scientific">Salinimonas sediminis</name>
    <dbReference type="NCBI Taxonomy" id="2303538"/>
    <lineage>
        <taxon>Bacteria</taxon>
        <taxon>Pseudomonadati</taxon>
        <taxon>Pseudomonadota</taxon>
        <taxon>Gammaproteobacteria</taxon>
        <taxon>Alteromonadales</taxon>
        <taxon>Alteromonadaceae</taxon>
        <taxon>Alteromonas/Salinimonas group</taxon>
        <taxon>Salinimonas</taxon>
    </lineage>
</organism>
<dbReference type="RefSeq" id="WP_108568133.1">
    <property type="nucleotide sequence ID" value="NZ_CP031769.1"/>
</dbReference>
<proteinExistence type="predicted"/>
<dbReference type="Gene3D" id="3.30.70.260">
    <property type="match status" value="2"/>
</dbReference>
<dbReference type="InterPro" id="IPR016867">
    <property type="entry name" value="GcvR"/>
</dbReference>
<dbReference type="CDD" id="cd04869">
    <property type="entry name" value="ACT_GcvR_2"/>
    <property type="match status" value="1"/>
</dbReference>
<dbReference type="InterPro" id="IPR045865">
    <property type="entry name" value="ACT-like_dom_sf"/>
</dbReference>
<comment type="subcellular location">
    <subcellularLocation>
        <location evidence="1">Cytoplasm</location>
    </subcellularLocation>
</comment>
<dbReference type="GO" id="GO:0005737">
    <property type="term" value="C:cytoplasm"/>
    <property type="evidence" value="ECO:0007669"/>
    <property type="project" value="UniProtKB-SubCell"/>
</dbReference>
<dbReference type="PIRSF" id="PIRSF028103">
    <property type="entry name" value="GcvR"/>
    <property type="match status" value="1"/>
</dbReference>
<dbReference type="OrthoDB" id="12860at2"/>
<dbReference type="AlphaFoldDB" id="A0A346NJ11"/>
<evidence type="ECO:0000313" key="3">
    <source>
        <dbReference type="EMBL" id="AXR05518.1"/>
    </source>
</evidence>
<feature type="domain" description="ACT" evidence="2">
    <location>
        <begin position="88"/>
        <end position="167"/>
    </location>
</feature>
<keyword evidence="4" id="KW-1185">Reference proteome</keyword>
<sequence>MQPVVITIMGKDKTGIVDALAKSVYQHGGNWQSSSFAHMAGMFTGFVEVLVPEDRHEALVAALDAIPDLSVTAVSLVGADARLSETLTVEVMGNDKPGIVQELTATLNQFNLNIVSFDSGVQSAPNWGSLMFKARARLAVPEQFNHDALQSALENLANDLVVDISTQI</sequence>
<evidence type="ECO:0000256" key="1">
    <source>
        <dbReference type="PIRNR" id="PIRNR028103"/>
    </source>
</evidence>
<protein>
    <recommendedName>
        <fullName evidence="1">Glycine cleavage system transcriptional repressor</fullName>
    </recommendedName>
</protein>
<dbReference type="EMBL" id="CP031769">
    <property type="protein sequence ID" value="AXR05518.1"/>
    <property type="molecule type" value="Genomic_DNA"/>
</dbReference>
<dbReference type="SUPFAM" id="SSF55021">
    <property type="entry name" value="ACT-like"/>
    <property type="match status" value="2"/>
</dbReference>
<dbReference type="Proteomes" id="UP000262073">
    <property type="component" value="Chromosome"/>
</dbReference>
<reference evidence="3 4" key="1">
    <citation type="submission" date="2018-08" db="EMBL/GenBank/DDBJ databases">
        <title>Salinimonas sediminis sp. nov., a piezophilic bacterium isolated from a deep-sea sediment sample from the New Britain Trench.</title>
        <authorList>
            <person name="Cao J."/>
        </authorList>
    </citation>
    <scope>NUCLEOTIDE SEQUENCE [LARGE SCALE GENOMIC DNA]</scope>
    <source>
        <strain evidence="3 4">N102</strain>
    </source>
</reference>
<gene>
    <name evidence="3" type="ORF">D0Y50_03505</name>
</gene>
<evidence type="ECO:0000313" key="4">
    <source>
        <dbReference type="Proteomes" id="UP000262073"/>
    </source>
</evidence>
<name>A0A346NJ11_9ALTE</name>
<dbReference type="GO" id="GO:0006355">
    <property type="term" value="P:regulation of DNA-templated transcription"/>
    <property type="evidence" value="ECO:0007669"/>
    <property type="project" value="UniProtKB-UniRule"/>
</dbReference>
<dbReference type="KEGG" id="salm:D0Y50_03505"/>
<dbReference type="InterPro" id="IPR002912">
    <property type="entry name" value="ACT_dom"/>
</dbReference>
<evidence type="ECO:0000259" key="2">
    <source>
        <dbReference type="PROSITE" id="PS51671"/>
    </source>
</evidence>
<keyword evidence="1" id="KW-0804">Transcription</keyword>
<keyword evidence="1" id="KW-0678">Repressor</keyword>
<dbReference type="PROSITE" id="PS51671">
    <property type="entry name" value="ACT"/>
    <property type="match status" value="1"/>
</dbReference>
<dbReference type="Pfam" id="PF13740">
    <property type="entry name" value="ACT_6"/>
    <property type="match status" value="2"/>
</dbReference>
<accession>A0A346NJ11</accession>
<keyword evidence="1" id="KW-0963">Cytoplasm</keyword>
<dbReference type="PANTHER" id="PTHR34875:SF6">
    <property type="entry name" value="UPF0237 PROTEIN MJ1558"/>
    <property type="match status" value="1"/>
</dbReference>
<dbReference type="PANTHER" id="PTHR34875">
    <property type="entry name" value="UPF0237 PROTEIN MJ1558"/>
    <property type="match status" value="1"/>
</dbReference>